<dbReference type="KEGG" id="pcl:Pcal_0792"/>
<protein>
    <submittedName>
        <fullName evidence="2">Transcriptional regulator, PadR family</fullName>
    </submittedName>
</protein>
<dbReference type="AlphaFoldDB" id="A3MUA1"/>
<dbReference type="RefSeq" id="WP_011849476.1">
    <property type="nucleotide sequence ID" value="NC_009073.1"/>
</dbReference>
<dbReference type="InterPro" id="IPR036388">
    <property type="entry name" value="WH-like_DNA-bd_sf"/>
</dbReference>
<evidence type="ECO:0000259" key="1">
    <source>
        <dbReference type="Pfam" id="PF03551"/>
    </source>
</evidence>
<accession>A3MUA1</accession>
<evidence type="ECO:0000313" key="2">
    <source>
        <dbReference type="EMBL" id="ABO08218.1"/>
    </source>
</evidence>
<organism evidence="2 3">
    <name type="scientific">Pyrobaculum calidifontis (strain DSM 21063 / JCM 11548 / VA1)</name>
    <dbReference type="NCBI Taxonomy" id="410359"/>
    <lineage>
        <taxon>Archaea</taxon>
        <taxon>Thermoproteota</taxon>
        <taxon>Thermoprotei</taxon>
        <taxon>Thermoproteales</taxon>
        <taxon>Thermoproteaceae</taxon>
        <taxon>Pyrobaculum</taxon>
    </lineage>
</organism>
<dbReference type="SUPFAM" id="SSF46785">
    <property type="entry name" value="Winged helix' DNA-binding domain"/>
    <property type="match status" value="1"/>
</dbReference>
<name>A3MUA1_PYRCJ</name>
<dbReference type="HOGENOM" id="CLU_063440_1_3_2"/>
<feature type="domain" description="Transcription regulator PadR N-terminal" evidence="1">
    <location>
        <begin position="13"/>
        <end position="86"/>
    </location>
</feature>
<gene>
    <name evidence="2" type="ordered locus">Pcal_0792</name>
</gene>
<dbReference type="OrthoDB" id="56053at2157"/>
<proteinExistence type="predicted"/>
<sequence>MFKRRRGLYKGVVLYMLKSRPLSGYEILKELAKLTGGRFTPSPGSLYPLLSYLEAEGLVEAREVYVGRRRKKVYALTQAGEAYLKELEENPEFVQLLQELERGPGGADFLAAIRDELAYIEEVFDEVEDGNADTLKEIYEILKRLEAKVLQRLSKSS</sequence>
<dbReference type="Gene3D" id="1.10.10.10">
    <property type="entry name" value="Winged helix-like DNA-binding domain superfamily/Winged helix DNA-binding domain"/>
    <property type="match status" value="1"/>
</dbReference>
<dbReference type="eggNOG" id="arCOG00002">
    <property type="taxonomic scope" value="Archaea"/>
</dbReference>
<dbReference type="STRING" id="410359.Pcal_0792"/>
<keyword evidence="3" id="KW-1185">Reference proteome</keyword>
<dbReference type="GeneID" id="4909833"/>
<dbReference type="Proteomes" id="UP000001431">
    <property type="component" value="Chromosome"/>
</dbReference>
<dbReference type="PANTHER" id="PTHR43252:SF5">
    <property type="entry name" value="TRANSCRIPTIONAL REGULATOR, PADR-LIKE FAMILY"/>
    <property type="match status" value="1"/>
</dbReference>
<dbReference type="InterPro" id="IPR005149">
    <property type="entry name" value="Tscrpt_reg_PadR_N"/>
</dbReference>
<dbReference type="InterPro" id="IPR036390">
    <property type="entry name" value="WH_DNA-bd_sf"/>
</dbReference>
<evidence type="ECO:0000313" key="3">
    <source>
        <dbReference type="Proteomes" id="UP000001431"/>
    </source>
</evidence>
<dbReference type="EMBL" id="CP000561">
    <property type="protein sequence ID" value="ABO08218.1"/>
    <property type="molecule type" value="Genomic_DNA"/>
</dbReference>
<dbReference type="Pfam" id="PF03551">
    <property type="entry name" value="PadR"/>
    <property type="match status" value="1"/>
</dbReference>
<reference evidence="2" key="1">
    <citation type="submission" date="2007-02" db="EMBL/GenBank/DDBJ databases">
        <title>Complete sequence of Pyrobaculum calidifontis JCM 11548.</title>
        <authorList>
            <consortium name="US DOE Joint Genome Institute"/>
            <person name="Copeland A."/>
            <person name="Lucas S."/>
            <person name="Lapidus A."/>
            <person name="Barry K."/>
            <person name="Glavina del Rio T."/>
            <person name="Dalin E."/>
            <person name="Tice H."/>
            <person name="Pitluck S."/>
            <person name="Chain P."/>
            <person name="Malfatti S."/>
            <person name="Shin M."/>
            <person name="Vergez L."/>
            <person name="Schmutz J."/>
            <person name="Larimer F."/>
            <person name="Land M."/>
            <person name="Hauser L."/>
            <person name="Kyrpides N."/>
            <person name="Mikhailova N."/>
            <person name="Cozen A.E."/>
            <person name="Fitz-Gibbon S.T."/>
            <person name="House C.H."/>
            <person name="Saltikov C."/>
            <person name="Lowe T.M."/>
            <person name="Richardson P."/>
        </authorList>
    </citation>
    <scope>NUCLEOTIDE SEQUENCE [LARGE SCALE GENOMIC DNA]</scope>
    <source>
        <strain evidence="2">JCM 11548</strain>
    </source>
</reference>
<dbReference type="PANTHER" id="PTHR43252">
    <property type="entry name" value="TRANSCRIPTIONAL REGULATOR YQJI"/>
    <property type="match status" value="1"/>
</dbReference>